<dbReference type="HOGENOM" id="CLU_055042_0_0_1"/>
<evidence type="ECO:0000313" key="2">
    <source>
        <dbReference type="EnsemblPlants" id="PGSC0003DMT400095435"/>
    </source>
</evidence>
<organism evidence="2 3">
    <name type="scientific">Solanum tuberosum</name>
    <name type="common">Potato</name>
    <dbReference type="NCBI Taxonomy" id="4113"/>
    <lineage>
        <taxon>Eukaryota</taxon>
        <taxon>Viridiplantae</taxon>
        <taxon>Streptophyta</taxon>
        <taxon>Embryophyta</taxon>
        <taxon>Tracheophyta</taxon>
        <taxon>Spermatophyta</taxon>
        <taxon>Magnoliopsida</taxon>
        <taxon>eudicotyledons</taxon>
        <taxon>Gunneridae</taxon>
        <taxon>Pentapetalae</taxon>
        <taxon>asterids</taxon>
        <taxon>lamiids</taxon>
        <taxon>Solanales</taxon>
        <taxon>Solanaceae</taxon>
        <taxon>Solanoideae</taxon>
        <taxon>Solaneae</taxon>
        <taxon>Solanum</taxon>
    </lineage>
</organism>
<dbReference type="Proteomes" id="UP000011115">
    <property type="component" value="Unassembled WGS sequence"/>
</dbReference>
<reference evidence="2" key="2">
    <citation type="submission" date="2015-06" db="UniProtKB">
        <authorList>
            <consortium name="EnsemblPlants"/>
        </authorList>
    </citation>
    <scope>IDENTIFICATION</scope>
    <source>
        <strain evidence="2">DM1-3 516 R44</strain>
    </source>
</reference>
<evidence type="ECO:0000313" key="3">
    <source>
        <dbReference type="Proteomes" id="UP000011115"/>
    </source>
</evidence>
<sequence length="301" mass="34931">MMCLFEGELACFNSSLVVDHFLFKYNILFEDDEIIPSDVSSGVNLESSIVLDRYTCYSNPLWCEAFPLKDGNLFLKDESTLVGKKVMRRKVVFVFPITSSSWCVSLLNGMTNPFEPIRSHTHVNTLEEVALRDTFLYYLFTYDDDHVVEWNMLLEGKSANMINGCALDPSTWLAFPFDPSRKLFLRFYHPLEEPTLCVGKDSFLDPFPISYLEHDLVEYEYHGGWRYLLREGEVCTFLYYLFAYDEIQGILVVYTCWYDPVLWTLYPFDPGECMKVFELVGVSSFGWILMLASVLPIMLRG</sequence>
<proteinExistence type="predicted"/>
<name>M1DWA7_SOLTU</name>
<dbReference type="AlphaFoldDB" id="M1DWA7"/>
<keyword evidence="3" id="KW-1185">Reference proteome</keyword>
<keyword evidence="1" id="KW-1133">Transmembrane helix</keyword>
<accession>M1DWA7</accession>
<keyword evidence="1" id="KW-0812">Transmembrane</keyword>
<feature type="transmembrane region" description="Helical" evidence="1">
    <location>
        <begin position="279"/>
        <end position="299"/>
    </location>
</feature>
<dbReference type="InParanoid" id="M1DWA7"/>
<reference evidence="3" key="1">
    <citation type="journal article" date="2011" name="Nature">
        <title>Genome sequence and analysis of the tuber crop potato.</title>
        <authorList>
            <consortium name="The Potato Genome Sequencing Consortium"/>
        </authorList>
    </citation>
    <scope>NUCLEOTIDE SEQUENCE [LARGE SCALE GENOMIC DNA]</scope>
    <source>
        <strain evidence="3">cv. DM1-3 516 R44</strain>
    </source>
</reference>
<dbReference type="Gramene" id="PGSC0003DMT400095435">
    <property type="protein sequence ID" value="PGSC0003DMT400095435"/>
    <property type="gene ID" value="PGSC0003DMG400045006"/>
</dbReference>
<protein>
    <submittedName>
        <fullName evidence="2">Uncharacterized protein</fullName>
    </submittedName>
</protein>
<evidence type="ECO:0000256" key="1">
    <source>
        <dbReference type="SAM" id="Phobius"/>
    </source>
</evidence>
<keyword evidence="1" id="KW-0472">Membrane</keyword>
<dbReference type="EnsemblPlants" id="PGSC0003DMT400095435">
    <property type="protein sequence ID" value="PGSC0003DMT400095435"/>
    <property type="gene ID" value="PGSC0003DMG400045006"/>
</dbReference>
<dbReference type="PaxDb" id="4113-PGSC0003DMT400095435"/>